<feature type="compositionally biased region" description="Acidic residues" evidence="1">
    <location>
        <begin position="64"/>
        <end position="78"/>
    </location>
</feature>
<evidence type="ECO:0000313" key="3">
    <source>
        <dbReference type="Proteomes" id="UP000053647"/>
    </source>
</evidence>
<evidence type="ECO:0000313" key="2">
    <source>
        <dbReference type="EMBL" id="KIJ05088.1"/>
    </source>
</evidence>
<evidence type="ECO:0000256" key="1">
    <source>
        <dbReference type="SAM" id="MobiDB-lite"/>
    </source>
</evidence>
<organism evidence="2 3">
    <name type="scientific">Paxillus involutus ATCC 200175</name>
    <dbReference type="NCBI Taxonomy" id="664439"/>
    <lineage>
        <taxon>Eukaryota</taxon>
        <taxon>Fungi</taxon>
        <taxon>Dikarya</taxon>
        <taxon>Basidiomycota</taxon>
        <taxon>Agaricomycotina</taxon>
        <taxon>Agaricomycetes</taxon>
        <taxon>Agaricomycetidae</taxon>
        <taxon>Boletales</taxon>
        <taxon>Paxilineae</taxon>
        <taxon>Paxillaceae</taxon>
        <taxon>Paxillus</taxon>
    </lineage>
</organism>
<keyword evidence="3" id="KW-1185">Reference proteome</keyword>
<dbReference type="HOGENOM" id="CLU_045441_0_1_1"/>
<feature type="region of interest" description="Disordered" evidence="1">
    <location>
        <begin position="376"/>
        <end position="407"/>
    </location>
</feature>
<feature type="region of interest" description="Disordered" evidence="1">
    <location>
        <begin position="28"/>
        <end position="123"/>
    </location>
</feature>
<gene>
    <name evidence="2" type="ORF">PAXINDRAFT_103912</name>
</gene>
<name>A0A0C9T0T7_PAXIN</name>
<dbReference type="Proteomes" id="UP000053647">
    <property type="component" value="Unassembled WGS sequence"/>
</dbReference>
<dbReference type="EMBL" id="KN821254">
    <property type="protein sequence ID" value="KIJ05088.1"/>
    <property type="molecule type" value="Genomic_DNA"/>
</dbReference>
<feature type="compositionally biased region" description="Basic and acidic residues" evidence="1">
    <location>
        <begin position="109"/>
        <end position="123"/>
    </location>
</feature>
<protein>
    <submittedName>
        <fullName evidence="2">Uncharacterized protein</fullName>
    </submittedName>
</protein>
<feature type="compositionally biased region" description="Basic and acidic residues" evidence="1">
    <location>
        <begin position="33"/>
        <end position="63"/>
    </location>
</feature>
<sequence length="473" mass="52482">MAKTATLRIPGGASKKLKLLDMLDSNQQLSMKQMDDSELTDHSDADSSKRGDTPRTRNEHGVDLDAEGNDDDDDDDNEATATKDLDELEDSDVQVLTPPPTTKKRKRADKGSTQHSEPPKARDISFIASITSAAEMKKAQSKRVPKNSSFVFNLDEPWDTLKAQILAKVSMAINPQVIDFDDYDVSFFIPRILPKPGLSLANQADFDVLIKRAKNLTAKDPTINLNVIQNARNQENNDAGPIEAATTKTKKRKESEAILPGNDRKIQFVKALRDRWTCKKPDAACPSSHCYVFPTTEEHLPLNPERFDCWASALLKDDVVVATIEKPPHHKLFDERNRAPLSPVLQRRLDSQAAKSSTSAPVFNFTISEGVLGLLRPPAPTPASSGSGPHISTSNLSDRLLPSTRAPGDDMSLDQFCTAYDLTPDILKKFHDHAFRDARLLRFVTIPELKEMNFRLGEIAALRDAAEKWSIPL</sequence>
<reference evidence="3" key="2">
    <citation type="submission" date="2015-01" db="EMBL/GenBank/DDBJ databases">
        <title>Evolutionary Origins and Diversification of the Mycorrhizal Mutualists.</title>
        <authorList>
            <consortium name="DOE Joint Genome Institute"/>
            <consortium name="Mycorrhizal Genomics Consortium"/>
            <person name="Kohler A."/>
            <person name="Kuo A."/>
            <person name="Nagy L.G."/>
            <person name="Floudas D."/>
            <person name="Copeland A."/>
            <person name="Barry K.W."/>
            <person name="Cichocki N."/>
            <person name="Veneault-Fourrey C."/>
            <person name="LaButti K."/>
            <person name="Lindquist E.A."/>
            <person name="Lipzen A."/>
            <person name="Lundell T."/>
            <person name="Morin E."/>
            <person name="Murat C."/>
            <person name="Riley R."/>
            <person name="Ohm R."/>
            <person name="Sun H."/>
            <person name="Tunlid A."/>
            <person name="Henrissat B."/>
            <person name="Grigoriev I.V."/>
            <person name="Hibbett D.S."/>
            <person name="Martin F."/>
        </authorList>
    </citation>
    <scope>NUCLEOTIDE SEQUENCE [LARGE SCALE GENOMIC DNA]</scope>
    <source>
        <strain evidence="3">ATCC 200175</strain>
    </source>
</reference>
<dbReference type="AlphaFoldDB" id="A0A0C9T0T7"/>
<dbReference type="OrthoDB" id="3063862at2759"/>
<reference evidence="2 3" key="1">
    <citation type="submission" date="2014-06" db="EMBL/GenBank/DDBJ databases">
        <authorList>
            <consortium name="DOE Joint Genome Institute"/>
            <person name="Kuo A."/>
            <person name="Kohler A."/>
            <person name="Nagy L.G."/>
            <person name="Floudas D."/>
            <person name="Copeland A."/>
            <person name="Barry K.W."/>
            <person name="Cichocki N."/>
            <person name="Veneault-Fourrey C."/>
            <person name="LaButti K."/>
            <person name="Lindquist E.A."/>
            <person name="Lipzen A."/>
            <person name="Lundell T."/>
            <person name="Morin E."/>
            <person name="Murat C."/>
            <person name="Sun H."/>
            <person name="Tunlid A."/>
            <person name="Henrissat B."/>
            <person name="Grigoriev I.V."/>
            <person name="Hibbett D.S."/>
            <person name="Martin F."/>
            <person name="Nordberg H.P."/>
            <person name="Cantor M.N."/>
            <person name="Hua S.X."/>
        </authorList>
    </citation>
    <scope>NUCLEOTIDE SEQUENCE [LARGE SCALE GENOMIC DNA]</scope>
    <source>
        <strain evidence="2 3">ATCC 200175</strain>
    </source>
</reference>
<proteinExistence type="predicted"/>
<accession>A0A0C9T0T7</accession>